<organism evidence="1 2">
    <name type="scientific">Vibrio phage Aphrodite1</name>
    <dbReference type="NCBI Taxonomy" id="2070057"/>
    <lineage>
        <taxon>Viruses</taxon>
        <taxon>Duplodnaviria</taxon>
        <taxon>Heunggongvirae</taxon>
        <taxon>Uroviricota</taxon>
        <taxon>Caudoviricetes</taxon>
        <taxon>Chimalliviridae</taxon>
        <taxon>Gorgonvirinae</taxon>
        <taxon>Aphroditevirus</taxon>
        <taxon>Aphroditevirus aphrodite1</taxon>
    </lineage>
</organism>
<dbReference type="Proteomes" id="UP000240536">
    <property type="component" value="Segment"/>
</dbReference>
<name>A0A2I7QI09_9CAUD</name>
<evidence type="ECO:0000313" key="2">
    <source>
        <dbReference type="Proteomes" id="UP000240536"/>
    </source>
</evidence>
<accession>A0A2I7QI09</accession>
<evidence type="ECO:0000313" key="1">
    <source>
        <dbReference type="EMBL" id="AUR81031.1"/>
    </source>
</evidence>
<gene>
    <name evidence="1" type="ORF">Aphrodite1_0161</name>
</gene>
<proteinExistence type="predicted"/>
<reference evidence="2" key="1">
    <citation type="submission" date="2017-12" db="EMBL/GenBank/DDBJ databases">
        <title>Phage resistance in Vibrio sp. unravels a complex metabolic adaptation strategy.</title>
        <authorList>
            <person name="Skliros D."/>
            <person name="Kalatzis P.G."/>
            <person name="Katharios P."/>
            <person name="Flemetakis E."/>
        </authorList>
    </citation>
    <scope>NUCLEOTIDE SEQUENCE [LARGE SCALE GENOMIC DNA]</scope>
</reference>
<dbReference type="OrthoDB" id="22791at10239"/>
<protein>
    <submittedName>
        <fullName evidence="1">Uncharacterized protein</fullName>
    </submittedName>
</protein>
<sequence>MSFVFSEIVKTLQFILLRVIYDNFDTIVHAGHREIIRQQGVGVTIVRFRNGLRVTMRRDERLRYFMDFENVPYPQETRGFTITLGKGKNLVNHRVMNDVGVRLNAFLGDSAYSSNKSLMMRFALDWASKDLRINTPSWFSRFFGTTTINHNGGILSELPHLTVRHTTDWKWLEGNSKVKVEVELLGGVRETIYMVPE</sequence>
<dbReference type="EMBL" id="MG720308">
    <property type="protein sequence ID" value="AUR81031.1"/>
    <property type="molecule type" value="Genomic_DNA"/>
</dbReference>
<keyword evidence="2" id="KW-1185">Reference proteome</keyword>